<evidence type="ECO:0000313" key="1">
    <source>
        <dbReference type="EMBL" id="EWS76844.1"/>
    </source>
</evidence>
<dbReference type="InParanoid" id="W7XLT4"/>
<dbReference type="AlphaFoldDB" id="W7XLT4"/>
<dbReference type="Proteomes" id="UP000009168">
    <property type="component" value="Unassembled WGS sequence"/>
</dbReference>
<dbReference type="KEGG" id="tet:TTHERM_002653527"/>
<dbReference type="RefSeq" id="XP_012650621.1">
    <property type="nucleotide sequence ID" value="XM_012795167.1"/>
</dbReference>
<gene>
    <name evidence="1" type="ORF">TTHERM_002653527</name>
</gene>
<reference evidence="2" key="1">
    <citation type="journal article" date="2006" name="PLoS Biol.">
        <title>Macronuclear genome sequence of the ciliate Tetrahymena thermophila, a model eukaryote.</title>
        <authorList>
            <person name="Eisen J.A."/>
            <person name="Coyne R.S."/>
            <person name="Wu M."/>
            <person name="Wu D."/>
            <person name="Thiagarajan M."/>
            <person name="Wortman J.R."/>
            <person name="Badger J.H."/>
            <person name="Ren Q."/>
            <person name="Amedeo P."/>
            <person name="Jones K.M."/>
            <person name="Tallon L.J."/>
            <person name="Delcher A.L."/>
            <person name="Salzberg S.L."/>
            <person name="Silva J.C."/>
            <person name="Haas B.J."/>
            <person name="Majoros W.H."/>
            <person name="Farzad M."/>
            <person name="Carlton J.M."/>
            <person name="Smith R.K. Jr."/>
            <person name="Garg J."/>
            <person name="Pearlman R.E."/>
            <person name="Karrer K.M."/>
            <person name="Sun L."/>
            <person name="Manning G."/>
            <person name="Elde N.C."/>
            <person name="Turkewitz A.P."/>
            <person name="Asai D.J."/>
            <person name="Wilkes D.E."/>
            <person name="Wang Y."/>
            <person name="Cai H."/>
            <person name="Collins K."/>
            <person name="Stewart B.A."/>
            <person name="Lee S.R."/>
            <person name="Wilamowska K."/>
            <person name="Weinberg Z."/>
            <person name="Ruzzo W.L."/>
            <person name="Wloga D."/>
            <person name="Gaertig J."/>
            <person name="Frankel J."/>
            <person name="Tsao C.-C."/>
            <person name="Gorovsky M.A."/>
            <person name="Keeling P.J."/>
            <person name="Waller R.F."/>
            <person name="Patron N.J."/>
            <person name="Cherry J.M."/>
            <person name="Stover N.A."/>
            <person name="Krieger C.J."/>
            <person name="del Toro C."/>
            <person name="Ryder H.F."/>
            <person name="Williamson S.C."/>
            <person name="Barbeau R.A."/>
            <person name="Hamilton E.P."/>
            <person name="Orias E."/>
        </authorList>
    </citation>
    <scope>NUCLEOTIDE SEQUENCE [LARGE SCALE GENOMIC DNA]</scope>
    <source>
        <strain evidence="2">SB210</strain>
    </source>
</reference>
<sequence>TQRYKRTLLDVKYIQTIINVSNEYPIEIQQYIFQFTFSNLIQLQIQPYYPKSTQPSTILLKGDFSFENFYSIYFTNVILMYNVTEDANCSLTFYSVYQQVVLNNIKIQNTNQNSDTDYCNKINLVNSYLLIQNITLDSKHFKNQTYITS</sequence>
<dbReference type="GeneID" id="24442747"/>
<proteinExistence type="predicted"/>
<protein>
    <submittedName>
        <fullName evidence="1">Uncharacterized protein</fullName>
    </submittedName>
</protein>
<evidence type="ECO:0000313" key="2">
    <source>
        <dbReference type="Proteomes" id="UP000009168"/>
    </source>
</evidence>
<name>W7XLT4_TETTS</name>
<accession>W7XLT4</accession>
<keyword evidence="2" id="KW-1185">Reference proteome</keyword>
<dbReference type="EMBL" id="GG663150">
    <property type="protein sequence ID" value="EWS76844.1"/>
    <property type="molecule type" value="Genomic_DNA"/>
</dbReference>
<organism evidence="1 2">
    <name type="scientific">Tetrahymena thermophila (strain SB210)</name>
    <dbReference type="NCBI Taxonomy" id="312017"/>
    <lineage>
        <taxon>Eukaryota</taxon>
        <taxon>Sar</taxon>
        <taxon>Alveolata</taxon>
        <taxon>Ciliophora</taxon>
        <taxon>Intramacronucleata</taxon>
        <taxon>Oligohymenophorea</taxon>
        <taxon>Hymenostomatida</taxon>
        <taxon>Tetrahymenina</taxon>
        <taxon>Tetrahymenidae</taxon>
        <taxon>Tetrahymena</taxon>
    </lineage>
</organism>
<feature type="non-terminal residue" evidence="1">
    <location>
        <position position="149"/>
    </location>
</feature>
<feature type="non-terminal residue" evidence="1">
    <location>
        <position position="1"/>
    </location>
</feature>